<evidence type="ECO:0000313" key="14">
    <source>
        <dbReference type="Proteomes" id="UP000321303"/>
    </source>
</evidence>
<evidence type="ECO:0000256" key="10">
    <source>
        <dbReference type="ARBA" id="ARBA00030775"/>
    </source>
</evidence>
<keyword evidence="8 11" id="KW-0472">Membrane</keyword>
<reference evidence="13 14" key="1">
    <citation type="submission" date="2019-07" db="EMBL/GenBank/DDBJ databases">
        <title>Whole genome shotgun sequence of Halomonas variabilis NBRC 102410.</title>
        <authorList>
            <person name="Hosoyama A."/>
            <person name="Uohara A."/>
            <person name="Ohji S."/>
            <person name="Ichikawa N."/>
        </authorList>
    </citation>
    <scope>NUCLEOTIDE SEQUENCE [LARGE SCALE GENOMIC DNA]</scope>
    <source>
        <strain evidence="13 14">NBRC 102410</strain>
    </source>
</reference>
<dbReference type="Pfam" id="PF07963">
    <property type="entry name" value="N_methyl"/>
    <property type="match status" value="1"/>
</dbReference>
<dbReference type="Gene3D" id="3.30.700.10">
    <property type="entry name" value="Glycoprotein, Type 4 Pilin"/>
    <property type="match status" value="1"/>
</dbReference>
<evidence type="ECO:0000256" key="8">
    <source>
        <dbReference type="ARBA" id="ARBA00023136"/>
    </source>
</evidence>
<gene>
    <name evidence="13" type="ORF">HVA01_03740</name>
</gene>
<keyword evidence="7 11" id="KW-1133">Transmembrane helix</keyword>
<evidence type="ECO:0000256" key="1">
    <source>
        <dbReference type="ARBA" id="ARBA00004377"/>
    </source>
</evidence>
<protein>
    <recommendedName>
        <fullName evidence="2">Type II secretion system protein H</fullName>
    </recommendedName>
    <alternativeName>
        <fullName evidence="10">General secretion pathway protein H</fullName>
    </alternativeName>
</protein>
<accession>A0A511UM48</accession>
<evidence type="ECO:0000256" key="4">
    <source>
        <dbReference type="ARBA" id="ARBA00022481"/>
    </source>
</evidence>
<evidence type="ECO:0000259" key="12">
    <source>
        <dbReference type="Pfam" id="PF12019"/>
    </source>
</evidence>
<evidence type="ECO:0000256" key="11">
    <source>
        <dbReference type="SAM" id="Phobius"/>
    </source>
</evidence>
<feature type="transmembrane region" description="Helical" evidence="11">
    <location>
        <begin position="6"/>
        <end position="26"/>
    </location>
</feature>
<comment type="caution">
    <text evidence="13">The sequence shown here is derived from an EMBL/GenBank/DDBJ whole genome shotgun (WGS) entry which is preliminary data.</text>
</comment>
<dbReference type="PROSITE" id="PS00409">
    <property type="entry name" value="PROKAR_NTER_METHYL"/>
    <property type="match status" value="1"/>
</dbReference>
<evidence type="ECO:0000256" key="5">
    <source>
        <dbReference type="ARBA" id="ARBA00022519"/>
    </source>
</evidence>
<dbReference type="InterPro" id="IPR012902">
    <property type="entry name" value="N_methyl_site"/>
</dbReference>
<evidence type="ECO:0000256" key="6">
    <source>
        <dbReference type="ARBA" id="ARBA00022692"/>
    </source>
</evidence>
<organism evidence="13 14">
    <name type="scientific">Halovibrio variabilis</name>
    <dbReference type="NCBI Taxonomy" id="31910"/>
    <lineage>
        <taxon>Bacteria</taxon>
        <taxon>Pseudomonadati</taxon>
        <taxon>Pseudomonadota</taxon>
        <taxon>Gammaproteobacteria</taxon>
        <taxon>Oceanospirillales</taxon>
        <taxon>Halomonadaceae</taxon>
        <taxon>Halovibrio</taxon>
    </lineage>
</organism>
<dbReference type="SUPFAM" id="SSF54523">
    <property type="entry name" value="Pili subunits"/>
    <property type="match status" value="1"/>
</dbReference>
<dbReference type="NCBIfam" id="TIGR02532">
    <property type="entry name" value="IV_pilin_GFxxxE"/>
    <property type="match status" value="1"/>
</dbReference>
<dbReference type="GO" id="GO:0015628">
    <property type="term" value="P:protein secretion by the type II secretion system"/>
    <property type="evidence" value="ECO:0007669"/>
    <property type="project" value="InterPro"/>
</dbReference>
<evidence type="ECO:0000256" key="9">
    <source>
        <dbReference type="ARBA" id="ARBA00025772"/>
    </source>
</evidence>
<evidence type="ECO:0000313" key="13">
    <source>
        <dbReference type="EMBL" id="GEN26728.1"/>
    </source>
</evidence>
<keyword evidence="6 11" id="KW-0812">Transmembrane</keyword>
<dbReference type="EMBL" id="BJXV01000001">
    <property type="protein sequence ID" value="GEN26728.1"/>
    <property type="molecule type" value="Genomic_DNA"/>
</dbReference>
<comment type="similarity">
    <text evidence="9">Belongs to the GSP H family.</text>
</comment>
<keyword evidence="14" id="KW-1185">Reference proteome</keyword>
<name>A0A511UM48_9GAMM</name>
<comment type="subcellular location">
    <subcellularLocation>
        <location evidence="1">Cell inner membrane</location>
        <topology evidence="1">Single-pass membrane protein</topology>
    </subcellularLocation>
</comment>
<keyword evidence="3" id="KW-1003">Cell membrane</keyword>
<dbReference type="AlphaFoldDB" id="A0A511UM48"/>
<dbReference type="Pfam" id="PF12019">
    <property type="entry name" value="GspH"/>
    <property type="match status" value="1"/>
</dbReference>
<keyword evidence="5" id="KW-0997">Cell inner membrane</keyword>
<dbReference type="GO" id="GO:0005886">
    <property type="term" value="C:plasma membrane"/>
    <property type="evidence" value="ECO:0007669"/>
    <property type="project" value="UniProtKB-SubCell"/>
</dbReference>
<keyword evidence="4" id="KW-0488">Methylation</keyword>
<evidence type="ECO:0000256" key="7">
    <source>
        <dbReference type="ARBA" id="ARBA00022989"/>
    </source>
</evidence>
<feature type="domain" description="General secretion pathway GspH" evidence="12">
    <location>
        <begin position="42"/>
        <end position="143"/>
    </location>
</feature>
<dbReference type="Proteomes" id="UP000321303">
    <property type="component" value="Unassembled WGS sequence"/>
</dbReference>
<proteinExistence type="inferred from homology"/>
<evidence type="ECO:0000256" key="2">
    <source>
        <dbReference type="ARBA" id="ARBA00021549"/>
    </source>
</evidence>
<evidence type="ECO:0000256" key="3">
    <source>
        <dbReference type="ARBA" id="ARBA00022475"/>
    </source>
</evidence>
<dbReference type="InterPro" id="IPR022346">
    <property type="entry name" value="T2SS_GspH"/>
</dbReference>
<dbReference type="GO" id="GO:0015627">
    <property type="term" value="C:type II protein secretion system complex"/>
    <property type="evidence" value="ECO:0007669"/>
    <property type="project" value="InterPro"/>
</dbReference>
<dbReference type="InterPro" id="IPR045584">
    <property type="entry name" value="Pilin-like"/>
</dbReference>
<sequence>MLNRGFTLIELMITLAIAAILATIAVPSFSNFIARQQLASDANTVLSGLNYTRSQAITQRIEVNFKIEKNDDSWRFSVKPEDDNDTLAQTRNAVGNSSIQLDANITVKFEGLGKAVNCGSSDCEIRLDHSRLEDCRIILVNGLGRVRSLTKDEREQEEACS</sequence>